<organism evidence="1 2">
    <name type="scientific">Mesonia oceanica</name>
    <dbReference type="NCBI Taxonomy" id="2687242"/>
    <lineage>
        <taxon>Bacteria</taxon>
        <taxon>Pseudomonadati</taxon>
        <taxon>Bacteroidota</taxon>
        <taxon>Flavobacteriia</taxon>
        <taxon>Flavobacteriales</taxon>
        <taxon>Flavobacteriaceae</taxon>
        <taxon>Mesonia</taxon>
    </lineage>
</organism>
<evidence type="ECO:0000313" key="1">
    <source>
        <dbReference type="EMBL" id="VVV00133.1"/>
    </source>
</evidence>
<accession>A0AC61Y7H1</accession>
<name>A0AC61Y7H1_9FLAO</name>
<sequence length="221" mass="25429">MRLKLFYLAVFITFCSCGNTKKEKTEAQKQLASAEPVEASATKEGDKKAYFASGCFWCVEAVYESIKGVKESISGYSGGTGKNPTYENYGKTDHAEAVEVIYDPNVVDFKTLVDAYFASQNVTQQNGQGPDIGREYRSIIFYQNAEQKQIIENKISELSKEYKKPIAAEVMPFQKFWRAEEYHQDYKKKHPGNSYIQHVSIPRFNKFRKNFPKELLKEKYQ</sequence>
<keyword evidence="2" id="KW-1185">Reference proteome</keyword>
<dbReference type="EMBL" id="CABVMM010000004">
    <property type="protein sequence ID" value="VVV00133.1"/>
    <property type="molecule type" value="Genomic_DNA"/>
</dbReference>
<dbReference type="Proteomes" id="UP000356253">
    <property type="component" value="Unassembled WGS sequence"/>
</dbReference>
<proteinExistence type="predicted"/>
<reference evidence="1" key="1">
    <citation type="submission" date="2019-09" db="EMBL/GenBank/DDBJ databases">
        <authorList>
            <person name="Rodrigo-Torres L."/>
            <person name="Arahal R. D."/>
            <person name="Lucena T."/>
        </authorList>
    </citation>
    <scope>NUCLEOTIDE SEQUENCE</scope>
    <source>
        <strain evidence="1">ISS653</strain>
    </source>
</reference>
<gene>
    <name evidence="1" type="primary">msrAB</name>
    <name evidence="1" type="ORF">FVB9532_01398</name>
</gene>
<evidence type="ECO:0000313" key="2">
    <source>
        <dbReference type="Proteomes" id="UP000356253"/>
    </source>
</evidence>
<comment type="caution">
    <text evidence="1">The sequence shown here is derived from an EMBL/GenBank/DDBJ whole genome shotgun (WGS) entry which is preliminary data.</text>
</comment>
<protein>
    <submittedName>
        <fullName evidence="1">Peptide methionine sulfoxide reductase MsrA/MsrB</fullName>
    </submittedName>
</protein>